<evidence type="ECO:0000256" key="6">
    <source>
        <dbReference type="SAM" id="Phobius"/>
    </source>
</evidence>
<gene>
    <name evidence="7" type="ORF">UFOPK3522_00637</name>
</gene>
<feature type="transmembrane region" description="Helical" evidence="6">
    <location>
        <begin position="473"/>
        <end position="494"/>
    </location>
</feature>
<keyword evidence="4 6" id="KW-1133">Transmembrane helix</keyword>
<dbReference type="PIRSF" id="PIRSF006060">
    <property type="entry name" value="AA_transporter"/>
    <property type="match status" value="1"/>
</dbReference>
<proteinExistence type="predicted"/>
<evidence type="ECO:0000256" key="4">
    <source>
        <dbReference type="ARBA" id="ARBA00022989"/>
    </source>
</evidence>
<dbReference type="GO" id="GO:0022857">
    <property type="term" value="F:transmembrane transporter activity"/>
    <property type="evidence" value="ECO:0007669"/>
    <property type="project" value="InterPro"/>
</dbReference>
<dbReference type="GO" id="GO:0005886">
    <property type="term" value="C:plasma membrane"/>
    <property type="evidence" value="ECO:0007669"/>
    <property type="project" value="UniProtKB-SubCell"/>
</dbReference>
<keyword evidence="5 6" id="KW-0472">Membrane</keyword>
<comment type="subcellular location">
    <subcellularLocation>
        <location evidence="1">Cell membrane</location>
        <topology evidence="1">Multi-pass membrane protein</topology>
    </subcellularLocation>
</comment>
<feature type="transmembrane region" description="Helical" evidence="6">
    <location>
        <begin position="429"/>
        <end position="453"/>
    </location>
</feature>
<dbReference type="InterPro" id="IPR002293">
    <property type="entry name" value="AA/rel_permease1"/>
</dbReference>
<accession>A0A6J5ZG05</accession>
<feature type="transmembrane region" description="Helical" evidence="6">
    <location>
        <begin position="33"/>
        <end position="53"/>
    </location>
</feature>
<organism evidence="7">
    <name type="scientific">freshwater metagenome</name>
    <dbReference type="NCBI Taxonomy" id="449393"/>
    <lineage>
        <taxon>unclassified sequences</taxon>
        <taxon>metagenomes</taxon>
        <taxon>ecological metagenomes</taxon>
    </lineage>
</organism>
<dbReference type="PANTHER" id="PTHR42770">
    <property type="entry name" value="AMINO ACID TRANSPORTER-RELATED"/>
    <property type="match status" value="1"/>
</dbReference>
<feature type="transmembrane region" description="Helical" evidence="6">
    <location>
        <begin position="285"/>
        <end position="309"/>
    </location>
</feature>
<sequence>MDSNTEATGASGGDRVFLRKASGLIKTASTADVVIFNIGVVSIGIGIAGVLLYGPSVYPGGNLPLGIIIACVAMSMIAFGMLTWTAVIPRSGGIYPFVSRILPPPIAFMLSWAESIAWLFFCALASYWIMTIGLIPMFTVLGIQTGSSALTDFATTLAEPIWTFAGGIIVLIIAGSILGAGMRRYFLSQKIMIVIAFIGTFVMFGVMLFSSKETFIANFDKAFGPDATYAGVLATGKAGGWVNPGGFDFGQTMQASNWAFLPLVGAAFSIAIGGEIKSGVKGQTVGMFSGVWVCGLFFLIGTVLGTRIFGYDFLGTLGYNSLGLNADAAAQATPVVPWVTLLAGVLGGSPVLTVIMSVGFIAWIWLWIPAMQSYGERAMIAWAFDRVAPNKLGTVSDRFHSPIVAIGVATIITAIFMYLFVYVSYFGTLVLFLLVGVLAWTVALGAGAFFPFLRPEIYGKSSIANRKLLGLPIMTVGCFLGFVAGVGYSINMFLDEFAVNARGSRLIVAAGVFLSGLIFFYVMKMYRRSQGVDINLAFKEIPIE</sequence>
<feature type="transmembrane region" description="Helical" evidence="6">
    <location>
        <begin position="117"/>
        <end position="141"/>
    </location>
</feature>
<dbReference type="Pfam" id="PF13520">
    <property type="entry name" value="AA_permease_2"/>
    <property type="match status" value="1"/>
</dbReference>
<evidence type="ECO:0000256" key="2">
    <source>
        <dbReference type="ARBA" id="ARBA00022475"/>
    </source>
</evidence>
<evidence type="ECO:0000256" key="3">
    <source>
        <dbReference type="ARBA" id="ARBA00022692"/>
    </source>
</evidence>
<dbReference type="InterPro" id="IPR050367">
    <property type="entry name" value="APC_superfamily"/>
</dbReference>
<feature type="transmembrane region" description="Helical" evidence="6">
    <location>
        <begin position="65"/>
        <end position="87"/>
    </location>
</feature>
<feature type="transmembrane region" description="Helical" evidence="6">
    <location>
        <begin position="403"/>
        <end position="423"/>
    </location>
</feature>
<evidence type="ECO:0000313" key="7">
    <source>
        <dbReference type="EMBL" id="CAB4341541.1"/>
    </source>
</evidence>
<dbReference type="EMBL" id="CAESAO010000040">
    <property type="protein sequence ID" value="CAB4341541.1"/>
    <property type="molecule type" value="Genomic_DNA"/>
</dbReference>
<evidence type="ECO:0000256" key="5">
    <source>
        <dbReference type="ARBA" id="ARBA00023136"/>
    </source>
</evidence>
<dbReference type="Gene3D" id="1.20.1740.10">
    <property type="entry name" value="Amino acid/polyamine transporter I"/>
    <property type="match status" value="1"/>
</dbReference>
<feature type="transmembrane region" description="Helical" evidence="6">
    <location>
        <begin position="255"/>
        <end position="273"/>
    </location>
</feature>
<feature type="transmembrane region" description="Helical" evidence="6">
    <location>
        <begin position="341"/>
        <end position="368"/>
    </location>
</feature>
<dbReference type="PANTHER" id="PTHR42770:SF7">
    <property type="entry name" value="MEMBRANE PROTEIN"/>
    <property type="match status" value="1"/>
</dbReference>
<dbReference type="AlphaFoldDB" id="A0A6J5ZG05"/>
<keyword evidence="2" id="KW-1003">Cell membrane</keyword>
<keyword evidence="3 6" id="KW-0812">Transmembrane</keyword>
<reference evidence="7" key="1">
    <citation type="submission" date="2020-05" db="EMBL/GenBank/DDBJ databases">
        <authorList>
            <person name="Chiriac C."/>
            <person name="Salcher M."/>
            <person name="Ghai R."/>
            <person name="Kavagutti S V."/>
        </authorList>
    </citation>
    <scope>NUCLEOTIDE SEQUENCE</scope>
</reference>
<feature type="transmembrane region" description="Helical" evidence="6">
    <location>
        <begin position="191"/>
        <end position="210"/>
    </location>
</feature>
<feature type="transmembrane region" description="Helical" evidence="6">
    <location>
        <begin position="506"/>
        <end position="523"/>
    </location>
</feature>
<evidence type="ECO:0000256" key="1">
    <source>
        <dbReference type="ARBA" id="ARBA00004651"/>
    </source>
</evidence>
<protein>
    <submittedName>
        <fullName evidence="7">Unannotated protein</fullName>
    </submittedName>
</protein>
<feature type="transmembrane region" description="Helical" evidence="6">
    <location>
        <begin position="161"/>
        <end position="179"/>
    </location>
</feature>
<name>A0A6J5ZG05_9ZZZZ</name>